<name>A0AAP2RCA8_9EURY</name>
<protein>
    <submittedName>
        <fullName evidence="3">Glycosyltransferase family 1 protein</fullName>
    </submittedName>
</protein>
<evidence type="ECO:0000259" key="2">
    <source>
        <dbReference type="Pfam" id="PF13439"/>
    </source>
</evidence>
<keyword evidence="4" id="KW-1185">Reference proteome</keyword>
<dbReference type="PANTHER" id="PTHR12526">
    <property type="entry name" value="GLYCOSYLTRANSFERASE"/>
    <property type="match status" value="1"/>
</dbReference>
<dbReference type="RefSeq" id="WP_230741284.1">
    <property type="nucleotide sequence ID" value="NZ_PGCK01000003.1"/>
</dbReference>
<dbReference type="GO" id="GO:0016757">
    <property type="term" value="F:glycosyltransferase activity"/>
    <property type="evidence" value="ECO:0007669"/>
    <property type="project" value="InterPro"/>
</dbReference>
<dbReference type="CDD" id="cd03801">
    <property type="entry name" value="GT4_PimA-like"/>
    <property type="match status" value="1"/>
</dbReference>
<evidence type="ECO:0000259" key="1">
    <source>
        <dbReference type="Pfam" id="PF00534"/>
    </source>
</evidence>
<feature type="domain" description="Glycosyl transferase family 1" evidence="1">
    <location>
        <begin position="213"/>
        <end position="362"/>
    </location>
</feature>
<dbReference type="Proteomes" id="UP001320159">
    <property type="component" value="Unassembled WGS sequence"/>
</dbReference>
<proteinExistence type="predicted"/>
<evidence type="ECO:0000313" key="3">
    <source>
        <dbReference type="EMBL" id="MCD1294457.1"/>
    </source>
</evidence>
<dbReference type="Pfam" id="PF00534">
    <property type="entry name" value="Glycos_transf_1"/>
    <property type="match status" value="1"/>
</dbReference>
<dbReference type="InterPro" id="IPR028098">
    <property type="entry name" value="Glyco_trans_4-like_N"/>
</dbReference>
<evidence type="ECO:0000313" key="4">
    <source>
        <dbReference type="Proteomes" id="UP001320159"/>
    </source>
</evidence>
<organism evidence="3 4">
    <name type="scientific">Methanooceanicella nereidis</name>
    <dbReference type="NCBI Taxonomy" id="2052831"/>
    <lineage>
        <taxon>Archaea</taxon>
        <taxon>Methanobacteriati</taxon>
        <taxon>Methanobacteriota</taxon>
        <taxon>Stenosarchaea group</taxon>
        <taxon>Methanomicrobia</taxon>
        <taxon>Methanocellales</taxon>
        <taxon>Methanocellaceae</taxon>
        <taxon>Methanooceanicella</taxon>
    </lineage>
</organism>
<gene>
    <name evidence="3" type="ORF">CUJ83_05515</name>
</gene>
<sequence>METLRIAMFSWESLHAVKVGGLAPHVSELSEALASKGHEVHVFTRAGDYKPYDNVNGVRYQRVKYDQFGNIVNQMNTMCDKFVERFHSVEDMFGKFDILHGHDWHPVTALNRLKHEDGRDYILTYHSTEWGRNGNKFGSWPDAREISHREWLGGYESKKVIATSPVLKEEIQFLYSIPSEKINLIPNGIFPGKMKKDLDPGSVKERYGIHPLAPVILFVGRMRYQKGPDLLVDAVPLVLKKRGDAKFIFVGEGDMRGACERKAKKMGVSDACIFTGYLPDDHLIDIFNACDMLVVPSRNEPFGIVVLEAWDIGKPVIGTDAVQIIDNFVNGIKARMYPESIAWCITNVINKPGALKWMGGQGKKLIDAIYNWDYIADETIGLYKKIQSQ</sequence>
<dbReference type="Pfam" id="PF13439">
    <property type="entry name" value="Glyco_transf_4"/>
    <property type="match status" value="1"/>
</dbReference>
<dbReference type="SUPFAM" id="SSF53756">
    <property type="entry name" value="UDP-Glycosyltransferase/glycogen phosphorylase"/>
    <property type="match status" value="1"/>
</dbReference>
<accession>A0AAP2RCA8</accession>
<dbReference type="PANTHER" id="PTHR12526:SF625">
    <property type="entry name" value="PHOSPHATIDYLINOSITOL GLYCAN-CLASS A"/>
    <property type="match status" value="1"/>
</dbReference>
<dbReference type="AlphaFoldDB" id="A0AAP2RCA8"/>
<reference evidence="3 4" key="1">
    <citation type="submission" date="2017-11" db="EMBL/GenBank/DDBJ databases">
        <title>Isolation and Characterization of Family Methanocellaceae Species from Potential Methane Hydrate Area Offshore Southwestern Taiwan.</title>
        <authorList>
            <person name="Zhang W.-L."/>
            <person name="Chen W.-C."/>
            <person name="Lai M.-C."/>
            <person name="Chen S.-C."/>
        </authorList>
    </citation>
    <scope>NUCLEOTIDE SEQUENCE [LARGE SCALE GENOMIC DNA]</scope>
    <source>
        <strain evidence="3 4">CWC-04</strain>
    </source>
</reference>
<dbReference type="InterPro" id="IPR001296">
    <property type="entry name" value="Glyco_trans_1"/>
</dbReference>
<dbReference type="EMBL" id="PGCK01000003">
    <property type="protein sequence ID" value="MCD1294457.1"/>
    <property type="molecule type" value="Genomic_DNA"/>
</dbReference>
<comment type="caution">
    <text evidence="3">The sequence shown here is derived from an EMBL/GenBank/DDBJ whole genome shotgun (WGS) entry which is preliminary data.</text>
</comment>
<feature type="domain" description="Glycosyltransferase subfamily 4-like N-terminal" evidence="2">
    <location>
        <begin position="19"/>
        <end position="189"/>
    </location>
</feature>
<dbReference type="Gene3D" id="3.40.50.2000">
    <property type="entry name" value="Glycogen Phosphorylase B"/>
    <property type="match status" value="2"/>
</dbReference>